<accession>A0A561BUX5</accession>
<dbReference type="GO" id="GO:0005886">
    <property type="term" value="C:plasma membrane"/>
    <property type="evidence" value="ECO:0007669"/>
    <property type="project" value="UniProtKB-SubCell"/>
</dbReference>
<dbReference type="InterPro" id="IPR035906">
    <property type="entry name" value="MetI-like_sf"/>
</dbReference>
<keyword evidence="5 7" id="KW-1133">Transmembrane helix</keyword>
<dbReference type="SUPFAM" id="SSF161098">
    <property type="entry name" value="MetI-like"/>
    <property type="match status" value="1"/>
</dbReference>
<keyword evidence="6 7" id="KW-0472">Membrane</keyword>
<feature type="transmembrane region" description="Helical" evidence="7">
    <location>
        <begin position="202"/>
        <end position="226"/>
    </location>
</feature>
<feature type="transmembrane region" description="Helical" evidence="7">
    <location>
        <begin position="309"/>
        <end position="330"/>
    </location>
</feature>
<comment type="similarity">
    <text evidence="7">Belongs to the binding-protein-dependent transport system permease family.</text>
</comment>
<dbReference type="GO" id="GO:0055085">
    <property type="term" value="P:transmembrane transport"/>
    <property type="evidence" value="ECO:0007669"/>
    <property type="project" value="InterPro"/>
</dbReference>
<dbReference type="Proteomes" id="UP000318380">
    <property type="component" value="Unassembled WGS sequence"/>
</dbReference>
<feature type="domain" description="ABC transmembrane type-1" evidence="9">
    <location>
        <begin position="116"/>
        <end position="330"/>
    </location>
</feature>
<evidence type="ECO:0000256" key="5">
    <source>
        <dbReference type="ARBA" id="ARBA00022989"/>
    </source>
</evidence>
<feature type="compositionally biased region" description="Low complexity" evidence="8">
    <location>
        <begin position="22"/>
        <end position="37"/>
    </location>
</feature>
<feature type="transmembrane region" description="Helical" evidence="7">
    <location>
        <begin position="154"/>
        <end position="175"/>
    </location>
</feature>
<dbReference type="InterPro" id="IPR000515">
    <property type="entry name" value="MetI-like"/>
</dbReference>
<keyword evidence="11" id="KW-1185">Reference proteome</keyword>
<evidence type="ECO:0000259" key="9">
    <source>
        <dbReference type="PROSITE" id="PS50928"/>
    </source>
</evidence>
<proteinExistence type="inferred from homology"/>
<evidence type="ECO:0000256" key="6">
    <source>
        <dbReference type="ARBA" id="ARBA00023136"/>
    </source>
</evidence>
<feature type="region of interest" description="Disordered" evidence="8">
    <location>
        <begin position="1"/>
        <end position="51"/>
    </location>
</feature>
<dbReference type="Gene3D" id="1.10.3720.10">
    <property type="entry name" value="MetI-like"/>
    <property type="match status" value="1"/>
</dbReference>
<dbReference type="CDD" id="cd06261">
    <property type="entry name" value="TM_PBP2"/>
    <property type="match status" value="1"/>
</dbReference>
<comment type="caution">
    <text evidence="10">The sequence shown here is derived from an EMBL/GenBank/DDBJ whole genome shotgun (WGS) entry which is preliminary data.</text>
</comment>
<evidence type="ECO:0000256" key="2">
    <source>
        <dbReference type="ARBA" id="ARBA00022448"/>
    </source>
</evidence>
<evidence type="ECO:0000256" key="7">
    <source>
        <dbReference type="RuleBase" id="RU363032"/>
    </source>
</evidence>
<dbReference type="InterPro" id="IPR051393">
    <property type="entry name" value="ABC_transporter_permease"/>
</dbReference>
<evidence type="ECO:0000256" key="3">
    <source>
        <dbReference type="ARBA" id="ARBA00022475"/>
    </source>
</evidence>
<keyword evidence="3" id="KW-1003">Cell membrane</keyword>
<feature type="transmembrane region" description="Helical" evidence="7">
    <location>
        <begin position="60"/>
        <end position="84"/>
    </location>
</feature>
<dbReference type="Pfam" id="PF00528">
    <property type="entry name" value="BPD_transp_1"/>
    <property type="match status" value="1"/>
</dbReference>
<comment type="subcellular location">
    <subcellularLocation>
        <location evidence="1 7">Cell membrane</location>
        <topology evidence="1 7">Multi-pass membrane protein</topology>
    </subcellularLocation>
</comment>
<protein>
    <submittedName>
        <fullName evidence="10">Carbohydrate ABC transporter membrane protein 1 (CUT1 family)</fullName>
    </submittedName>
</protein>
<keyword evidence="2 7" id="KW-0813">Transport</keyword>
<keyword evidence="4 7" id="KW-0812">Transmembrane</keyword>
<dbReference type="AlphaFoldDB" id="A0A561BUX5"/>
<sequence>MSGRARQVSLEPDLPDVSADRAATSGSSAPAPSSSPKAGRRQQERGPKGWARRQKELAPYLFISPFYLLYGLFLIVPVFVALYLSLTAWAGFGSPIWVGLRNYQDLIGDAVFFSSVMNTVLYVLISVFVVVPAALLLATALNARGLRGRDLFRLVYFTPVVLSPIVITLVFSLFFDREFGVLNAVLRATFGFGGVDWLGDPWWARVVVAFLIVWRWTGYLTIFFLAGLQNIPRELYEAASLDGAGPVRQFCNVTLPMLRPVTAFVAVTVMVGSAQIFDEPYLLTRGGPGDATISVAMFIYREAFMRQQLGYAAAAGVLMFVGVFAIGRLANAVLGIGRDR</sequence>
<name>A0A561BUX5_9ACTN</name>
<feature type="transmembrane region" description="Helical" evidence="7">
    <location>
        <begin position="120"/>
        <end position="142"/>
    </location>
</feature>
<evidence type="ECO:0000256" key="8">
    <source>
        <dbReference type="SAM" id="MobiDB-lite"/>
    </source>
</evidence>
<dbReference type="PANTHER" id="PTHR30193:SF37">
    <property type="entry name" value="INNER MEMBRANE ABC TRANSPORTER PERMEASE PROTEIN YCJO"/>
    <property type="match status" value="1"/>
</dbReference>
<dbReference type="PROSITE" id="PS50928">
    <property type="entry name" value="ABC_TM1"/>
    <property type="match status" value="1"/>
</dbReference>
<evidence type="ECO:0000256" key="1">
    <source>
        <dbReference type="ARBA" id="ARBA00004651"/>
    </source>
</evidence>
<gene>
    <name evidence="10" type="ORF">FB561_3716</name>
</gene>
<evidence type="ECO:0000313" key="10">
    <source>
        <dbReference type="EMBL" id="TWD82582.1"/>
    </source>
</evidence>
<evidence type="ECO:0000256" key="4">
    <source>
        <dbReference type="ARBA" id="ARBA00022692"/>
    </source>
</evidence>
<evidence type="ECO:0000313" key="11">
    <source>
        <dbReference type="Proteomes" id="UP000318380"/>
    </source>
</evidence>
<reference evidence="10 11" key="1">
    <citation type="submission" date="2019-06" db="EMBL/GenBank/DDBJ databases">
        <title>Sequencing the genomes of 1000 actinobacteria strains.</title>
        <authorList>
            <person name="Klenk H.-P."/>
        </authorList>
    </citation>
    <scope>NUCLEOTIDE SEQUENCE [LARGE SCALE GENOMIC DNA]</scope>
    <source>
        <strain evidence="10 11">DSM 24683</strain>
    </source>
</reference>
<dbReference type="PANTHER" id="PTHR30193">
    <property type="entry name" value="ABC TRANSPORTER PERMEASE PROTEIN"/>
    <property type="match status" value="1"/>
</dbReference>
<organism evidence="10 11">
    <name type="scientific">Kribbella amoyensis</name>
    <dbReference type="NCBI Taxonomy" id="996641"/>
    <lineage>
        <taxon>Bacteria</taxon>
        <taxon>Bacillati</taxon>
        <taxon>Actinomycetota</taxon>
        <taxon>Actinomycetes</taxon>
        <taxon>Propionibacteriales</taxon>
        <taxon>Kribbellaceae</taxon>
        <taxon>Kribbella</taxon>
    </lineage>
</organism>
<dbReference type="EMBL" id="VIVK01000001">
    <property type="protein sequence ID" value="TWD82582.1"/>
    <property type="molecule type" value="Genomic_DNA"/>
</dbReference>